<evidence type="ECO:0000313" key="1">
    <source>
        <dbReference type="EMBL" id="SDZ84384.1"/>
    </source>
</evidence>
<name>A0A1H3WDB3_9BACT</name>
<protein>
    <recommendedName>
        <fullName evidence="3">CarboxypepD_reg-like domain-containing protein</fullName>
    </recommendedName>
</protein>
<evidence type="ECO:0008006" key="3">
    <source>
        <dbReference type="Google" id="ProtNLM"/>
    </source>
</evidence>
<evidence type="ECO:0000313" key="2">
    <source>
        <dbReference type="Proteomes" id="UP000199041"/>
    </source>
</evidence>
<accession>A0A1H3WDB3</accession>
<organism evidence="1 2">
    <name type="scientific">Arachidicoccus rhizosphaerae</name>
    <dbReference type="NCBI Taxonomy" id="551991"/>
    <lineage>
        <taxon>Bacteria</taxon>
        <taxon>Pseudomonadati</taxon>
        <taxon>Bacteroidota</taxon>
        <taxon>Chitinophagia</taxon>
        <taxon>Chitinophagales</taxon>
        <taxon>Chitinophagaceae</taxon>
        <taxon>Arachidicoccus</taxon>
    </lineage>
</organism>
<dbReference type="EMBL" id="FNQY01000002">
    <property type="protein sequence ID" value="SDZ84384.1"/>
    <property type="molecule type" value="Genomic_DNA"/>
</dbReference>
<keyword evidence="2" id="KW-1185">Reference proteome</keyword>
<dbReference type="Proteomes" id="UP000199041">
    <property type="component" value="Unassembled WGS sequence"/>
</dbReference>
<sequence length="326" mass="37010">MTVAPSVNRRPDSCLILYFLLLFQLGTSALHAQISLSTGQKQNKRVEVIISGYIYDTHAGKNPVTGAMIRTLGGRMVRSDKAGYYQIQVLITDSVQFYNPKDSLIAVYPATYLQFYHLFNVYLEEREFFTGHENQGHELQTVKVTGRDYKKDSAMLRYLYSDIFNYKKPTLGDAIKVPKIGKVPIPLAIGVSVSGLVLALQNKKKNKEERMKRFALYAEDEGYIQNRLSSHAIELYTGIQNEDSINYLRLYYRPTAARLREMNELELGQYLIEQAHAFRIGKLPVGAPAFTRFLNSWEAADGKDKDSTVHVLMDEPGPVKNPDNEP</sequence>
<reference evidence="1 2" key="1">
    <citation type="submission" date="2016-10" db="EMBL/GenBank/DDBJ databases">
        <authorList>
            <person name="de Groot N.N."/>
        </authorList>
    </citation>
    <scope>NUCLEOTIDE SEQUENCE [LARGE SCALE GENOMIC DNA]</scope>
    <source>
        <strain evidence="1 2">Vu-144</strain>
    </source>
</reference>
<dbReference type="AlphaFoldDB" id="A0A1H3WDB3"/>
<proteinExistence type="predicted"/>
<gene>
    <name evidence="1" type="ORF">SAMN05192529_102289</name>
</gene>